<dbReference type="Proteomes" id="UP000034947">
    <property type="component" value="Unassembled WGS sequence"/>
</dbReference>
<dbReference type="EMBL" id="JYKN01002915">
    <property type="protein sequence ID" value="KKK14704.1"/>
    <property type="molecule type" value="Genomic_DNA"/>
</dbReference>
<dbReference type="PANTHER" id="PTHR43329">
    <property type="entry name" value="EPOXIDE HYDROLASE"/>
    <property type="match status" value="1"/>
</dbReference>
<organism evidence="3 4">
    <name type="scientific">Aspergillus ochraceoroseus</name>
    <dbReference type="NCBI Taxonomy" id="138278"/>
    <lineage>
        <taxon>Eukaryota</taxon>
        <taxon>Fungi</taxon>
        <taxon>Dikarya</taxon>
        <taxon>Ascomycota</taxon>
        <taxon>Pezizomycotina</taxon>
        <taxon>Eurotiomycetes</taxon>
        <taxon>Eurotiomycetidae</taxon>
        <taxon>Eurotiales</taxon>
        <taxon>Aspergillaceae</taxon>
        <taxon>Aspergillus</taxon>
        <taxon>Aspergillus subgen. Nidulantes</taxon>
    </lineage>
</organism>
<feature type="domain" description="AB hydrolase-1" evidence="2">
    <location>
        <begin position="93"/>
        <end position="204"/>
    </location>
</feature>
<keyword evidence="1" id="KW-0812">Transmembrane</keyword>
<protein>
    <recommendedName>
        <fullName evidence="2">AB hydrolase-1 domain-containing protein</fullName>
    </recommendedName>
</protein>
<keyword evidence="4" id="KW-1185">Reference proteome</keyword>
<keyword evidence="1" id="KW-1133">Transmembrane helix</keyword>
<feature type="transmembrane region" description="Helical" evidence="1">
    <location>
        <begin position="12"/>
        <end position="36"/>
    </location>
</feature>
<dbReference type="OrthoDB" id="6431331at2759"/>
<accession>A0A0F8U4R4</accession>
<reference evidence="3 4" key="1">
    <citation type="submission" date="2015-02" db="EMBL/GenBank/DDBJ databases">
        <title>Draft Genome Sequences of Two Closely-Related Aflatoxigenic Aspergillus Species Obtained from the Cote d'Ivoire.</title>
        <authorList>
            <person name="Moore G.G."/>
            <person name="Beltz S.B."/>
            <person name="Mack B.M."/>
        </authorList>
    </citation>
    <scope>NUCLEOTIDE SEQUENCE [LARGE SCALE GENOMIC DNA]</scope>
    <source>
        <strain evidence="3 4">SRRC1432</strain>
    </source>
</reference>
<gene>
    <name evidence="3" type="ORF">AOCH_006790</name>
</gene>
<keyword evidence="1" id="KW-0472">Membrane</keyword>
<dbReference type="InterPro" id="IPR029058">
    <property type="entry name" value="AB_hydrolase_fold"/>
</dbReference>
<proteinExistence type="predicted"/>
<dbReference type="Pfam" id="PF00561">
    <property type="entry name" value="Abhydrolase_1"/>
    <property type="match status" value="1"/>
</dbReference>
<dbReference type="InterPro" id="IPR000073">
    <property type="entry name" value="AB_hydrolase_1"/>
</dbReference>
<dbReference type="VEuPathDB" id="FungiDB:P175DRAFT_0516243"/>
<comment type="caution">
    <text evidence="3">The sequence shown here is derived from an EMBL/GenBank/DDBJ whole genome shotgun (WGS) entry which is preliminary data.</text>
</comment>
<dbReference type="SUPFAM" id="SSF53474">
    <property type="entry name" value="alpha/beta-Hydrolases"/>
    <property type="match status" value="1"/>
</dbReference>
<evidence type="ECO:0000259" key="2">
    <source>
        <dbReference type="Pfam" id="PF00561"/>
    </source>
</evidence>
<name>A0A0F8U4R4_9EURO</name>
<evidence type="ECO:0000313" key="3">
    <source>
        <dbReference type="EMBL" id="KKK14704.1"/>
    </source>
</evidence>
<evidence type="ECO:0000256" key="1">
    <source>
        <dbReference type="SAM" id="Phobius"/>
    </source>
</evidence>
<sequence>MVALVLGVLKYAFVFSYGLFTLTRYGVAAVLSGYFFKKTTEKDTLDLQLARNRLWDLSKKWLAFSHQMLTLQNGFKFHYVCNEPNAIPSAQKPLVIFIHGFPDSWAIWRHILNVESLQDAATVVAVDLPGYGGSEGLSRYSATQVLENLTEFIIAVRAKYGIDGTNGTRQQRTIIVGHDWGCLISMRLAADAPQLADRFILTNGPLIPLVVSNGRYRLSSSLKMFKTFLHSPIQSRSLFSNALRSLKPVFQQIWLSGYIFAFLLPSAFVEYLGAGGNYSFLKLIHIMSYGKQEFTPTDAAECMASTIGPSAHECKTKTVDDEEYPKSLAYKRVLSNFLEMTSYYRDNTAVSRWRKSVETITSLHSIRQGNEDCRVGSGAGLFDDGPTGGLKASTTVLWGKADTALNPQLCLDGISEYLVKDSHVVELPNSGHFTPLERESRIAITKTVEWAAKGEREDIGAIIQACYPSATVTVRK</sequence>
<evidence type="ECO:0000313" key="4">
    <source>
        <dbReference type="Proteomes" id="UP000034947"/>
    </source>
</evidence>
<dbReference type="AlphaFoldDB" id="A0A0F8U4R4"/>
<dbReference type="Gene3D" id="3.40.50.1820">
    <property type="entry name" value="alpha/beta hydrolase"/>
    <property type="match status" value="1"/>
</dbReference>
<feature type="transmembrane region" description="Helical" evidence="1">
    <location>
        <begin position="253"/>
        <end position="274"/>
    </location>
</feature>